<keyword evidence="3" id="KW-1185">Reference proteome</keyword>
<organism evidence="2 3">
    <name type="scientific">Amycolatopsis vancoresmycina DSM 44592</name>
    <dbReference type="NCBI Taxonomy" id="1292037"/>
    <lineage>
        <taxon>Bacteria</taxon>
        <taxon>Bacillati</taxon>
        <taxon>Actinomycetota</taxon>
        <taxon>Actinomycetes</taxon>
        <taxon>Pseudonocardiales</taxon>
        <taxon>Pseudonocardiaceae</taxon>
        <taxon>Amycolatopsis</taxon>
    </lineage>
</organism>
<evidence type="ECO:0000313" key="3">
    <source>
        <dbReference type="Proteomes" id="UP000014139"/>
    </source>
</evidence>
<gene>
    <name evidence="2" type="ORF">H480_42225</name>
</gene>
<dbReference type="Proteomes" id="UP000014139">
    <property type="component" value="Unassembled WGS sequence"/>
</dbReference>
<evidence type="ECO:0000313" key="2">
    <source>
        <dbReference type="EMBL" id="EOD58970.1"/>
    </source>
</evidence>
<protein>
    <submittedName>
        <fullName evidence="2">Uncharacterized protein</fullName>
    </submittedName>
</protein>
<sequence length="73" mass="7363">MLLRETSAETPASTASSTAKLTCPSSAAPYSCSCEAASCSSHVSSSASMPLRSLGGKSRGTVTIQVLRKPATV</sequence>
<dbReference type="AlphaFoldDB" id="R1H5U5"/>
<reference evidence="2 3" key="1">
    <citation type="submission" date="2013-02" db="EMBL/GenBank/DDBJ databases">
        <title>Draft genome sequence of Amycolatopsis vancoresmycina strain DSM 44592T.</title>
        <authorList>
            <person name="Kumar S."/>
            <person name="Kaur N."/>
            <person name="Kaur C."/>
            <person name="Raghava G.P.S."/>
            <person name="Mayilraj S."/>
        </authorList>
    </citation>
    <scope>NUCLEOTIDE SEQUENCE [LARGE SCALE GENOMIC DNA]</scope>
    <source>
        <strain evidence="2 3">DSM 44592</strain>
    </source>
</reference>
<dbReference type="EMBL" id="AOUO01000738">
    <property type="protein sequence ID" value="EOD58970.1"/>
    <property type="molecule type" value="Genomic_DNA"/>
</dbReference>
<evidence type="ECO:0000256" key="1">
    <source>
        <dbReference type="SAM" id="MobiDB-lite"/>
    </source>
</evidence>
<accession>R1H5U5</accession>
<feature type="compositionally biased region" description="Low complexity" evidence="1">
    <location>
        <begin position="8"/>
        <end position="22"/>
    </location>
</feature>
<proteinExistence type="predicted"/>
<comment type="caution">
    <text evidence="2">The sequence shown here is derived from an EMBL/GenBank/DDBJ whole genome shotgun (WGS) entry which is preliminary data.</text>
</comment>
<feature type="region of interest" description="Disordered" evidence="1">
    <location>
        <begin position="1"/>
        <end position="22"/>
    </location>
</feature>
<name>R1H5U5_9PSEU</name>